<dbReference type="PANTHER" id="PTHR39337">
    <property type="entry name" value="BLR5642 PROTEIN"/>
    <property type="match status" value="1"/>
</dbReference>
<dbReference type="InterPro" id="IPR007438">
    <property type="entry name" value="DUF488"/>
</dbReference>
<accession>A0ABS1DKZ1</accession>
<comment type="caution">
    <text evidence="1">The sequence shown here is derived from an EMBL/GenBank/DDBJ whole genome shotgun (WGS) entry which is preliminary data.</text>
</comment>
<dbReference type="PIRSF" id="PIRSF024492">
    <property type="entry name" value="UCP024492"/>
    <property type="match status" value="1"/>
</dbReference>
<protein>
    <recommendedName>
        <fullName evidence="3">DUF488 domain-containing protein</fullName>
    </recommendedName>
</protein>
<proteinExistence type="predicted"/>
<dbReference type="Pfam" id="PF04343">
    <property type="entry name" value="DUF488"/>
    <property type="match status" value="1"/>
</dbReference>
<keyword evidence="2" id="KW-1185">Reference proteome</keyword>
<gene>
    <name evidence="1" type="ORF">CKO28_23010</name>
</gene>
<evidence type="ECO:0008006" key="3">
    <source>
        <dbReference type="Google" id="ProtNLM"/>
    </source>
</evidence>
<evidence type="ECO:0000313" key="2">
    <source>
        <dbReference type="Proteomes" id="UP001296873"/>
    </source>
</evidence>
<dbReference type="EMBL" id="NRRL01000125">
    <property type="protein sequence ID" value="MBK1670889.1"/>
    <property type="molecule type" value="Genomic_DNA"/>
</dbReference>
<dbReference type="InterPro" id="IPR014519">
    <property type="entry name" value="UCP024492"/>
</dbReference>
<dbReference type="RefSeq" id="WP_200343336.1">
    <property type="nucleotide sequence ID" value="NZ_NRRL01000125.1"/>
</dbReference>
<dbReference type="Proteomes" id="UP001296873">
    <property type="component" value="Unassembled WGS sequence"/>
</dbReference>
<evidence type="ECO:0000313" key="1">
    <source>
        <dbReference type="EMBL" id="MBK1670889.1"/>
    </source>
</evidence>
<name>A0ABS1DKZ1_9PROT</name>
<sequence length="188" mass="20707">MPTLYTLGHSNHDSDTFLGLLARHGVDVLVDVRTVPYSRRHPQFRKHDLEGACREAGIDYRWRGEQLGGIKRDSVCRTFDEASGRPGFVEALGELATLARAHVPAVMCAEKEPMACHRTALVCRHLAARPDARDLAIRHIRADGSLEDHRAFEHRLVAAMGVDAGDLFAADPVQDAYDALSAKMTGAR</sequence>
<dbReference type="PANTHER" id="PTHR39337:SF1">
    <property type="entry name" value="BLR5642 PROTEIN"/>
    <property type="match status" value="1"/>
</dbReference>
<organism evidence="1 2">
    <name type="scientific">Rhodovibrio sodomensis</name>
    <dbReference type="NCBI Taxonomy" id="1088"/>
    <lineage>
        <taxon>Bacteria</taxon>
        <taxon>Pseudomonadati</taxon>
        <taxon>Pseudomonadota</taxon>
        <taxon>Alphaproteobacteria</taxon>
        <taxon>Rhodospirillales</taxon>
        <taxon>Rhodovibrionaceae</taxon>
        <taxon>Rhodovibrio</taxon>
    </lineage>
</organism>
<reference evidence="1 2" key="1">
    <citation type="journal article" date="2020" name="Microorganisms">
        <title>Osmotic Adaptation and Compatible Solute Biosynthesis of Phototrophic Bacteria as Revealed from Genome Analyses.</title>
        <authorList>
            <person name="Imhoff J.F."/>
            <person name="Rahn T."/>
            <person name="Kunzel S."/>
            <person name="Keller A."/>
            <person name="Neulinger S.C."/>
        </authorList>
    </citation>
    <scope>NUCLEOTIDE SEQUENCE [LARGE SCALE GENOMIC DNA]</scope>
    <source>
        <strain evidence="1 2">DSM 9895</strain>
    </source>
</reference>